<accession>A0A4D4JFQ7</accession>
<proteinExistence type="predicted"/>
<protein>
    <recommendedName>
        <fullName evidence="3">Tetratricopeptide repeat protein</fullName>
    </recommendedName>
</protein>
<evidence type="ECO:0008006" key="3">
    <source>
        <dbReference type="Google" id="ProtNLM"/>
    </source>
</evidence>
<sequence>MYWYTPAFLQAQHGVVLYRLGRHAEAVELLTSGLADMPAQLRNAEWAGEYREALEAARVAD</sequence>
<evidence type="ECO:0000313" key="2">
    <source>
        <dbReference type="Proteomes" id="UP000298860"/>
    </source>
</evidence>
<organism evidence="1 2">
    <name type="scientific">Gandjariella thermophila</name>
    <dbReference type="NCBI Taxonomy" id="1931992"/>
    <lineage>
        <taxon>Bacteria</taxon>
        <taxon>Bacillati</taxon>
        <taxon>Actinomycetota</taxon>
        <taxon>Actinomycetes</taxon>
        <taxon>Pseudonocardiales</taxon>
        <taxon>Pseudonocardiaceae</taxon>
        <taxon>Gandjariella</taxon>
    </lineage>
</organism>
<dbReference type="AlphaFoldDB" id="A0A4D4JFQ7"/>
<keyword evidence="2" id="KW-1185">Reference proteome</keyword>
<reference evidence="2" key="1">
    <citation type="submission" date="2019-04" db="EMBL/GenBank/DDBJ databases">
        <title>Draft genome sequence of Pseudonocardiaceae bacterium SL3-2-4.</title>
        <authorList>
            <person name="Ningsih F."/>
            <person name="Yokota A."/>
            <person name="Sakai Y."/>
            <person name="Nanatani K."/>
            <person name="Yabe S."/>
            <person name="Oetari A."/>
            <person name="Sjamsuridzal W."/>
        </authorList>
    </citation>
    <scope>NUCLEOTIDE SEQUENCE [LARGE SCALE GENOMIC DNA]</scope>
    <source>
        <strain evidence="2">SL3-2-4</strain>
    </source>
</reference>
<name>A0A4D4JFQ7_9PSEU</name>
<comment type="caution">
    <text evidence="1">The sequence shown here is derived from an EMBL/GenBank/DDBJ whole genome shotgun (WGS) entry which is preliminary data.</text>
</comment>
<gene>
    <name evidence="1" type="ORF">GTS_47920</name>
</gene>
<dbReference type="Proteomes" id="UP000298860">
    <property type="component" value="Unassembled WGS sequence"/>
</dbReference>
<evidence type="ECO:0000313" key="1">
    <source>
        <dbReference type="EMBL" id="GDY33159.1"/>
    </source>
</evidence>
<dbReference type="EMBL" id="BJFL01000035">
    <property type="protein sequence ID" value="GDY33159.1"/>
    <property type="molecule type" value="Genomic_DNA"/>
</dbReference>